<keyword evidence="3" id="KW-1133">Transmembrane helix</keyword>
<reference evidence="5" key="1">
    <citation type="journal article" name="DNA Res.">
        <title>The physiological potential of anammox bacteria as revealed by their core genome structure.</title>
        <authorList>
            <person name="Okubo T."/>
            <person name="Toyoda A."/>
            <person name="Fukuhara K."/>
            <person name="Uchiyama I."/>
            <person name="Harigaya Y."/>
            <person name="Kuroiwa M."/>
            <person name="Suzuki T."/>
            <person name="Murakami Y."/>
            <person name="Suwa Y."/>
            <person name="Takami H."/>
        </authorList>
    </citation>
    <scope>NUCLEOTIDE SEQUENCE</scope>
    <source>
        <strain evidence="5">317325-2</strain>
    </source>
</reference>
<dbReference type="SUPFAM" id="SSF52540">
    <property type="entry name" value="P-loop containing nucleoside triphosphate hydrolases"/>
    <property type="match status" value="1"/>
</dbReference>
<evidence type="ECO:0000256" key="1">
    <source>
        <dbReference type="SAM" id="Coils"/>
    </source>
</evidence>
<dbReference type="EMBL" id="AP021858">
    <property type="protein sequence ID" value="BBO24385.1"/>
    <property type="molecule type" value="Genomic_DNA"/>
</dbReference>
<gene>
    <name evidence="5" type="ORF">NPRO_19800</name>
</gene>
<feature type="coiled-coil region" evidence="1">
    <location>
        <begin position="397"/>
        <end position="461"/>
    </location>
</feature>
<dbReference type="KEGG" id="npy:NPRO_19800"/>
<proteinExistence type="predicted"/>
<dbReference type="PANTHER" id="PTHR41259:SF1">
    <property type="entry name" value="DOUBLE-STRAND BREAK REPAIR RAD50 ATPASE, PUTATIVE-RELATED"/>
    <property type="match status" value="1"/>
</dbReference>
<feature type="domain" description="YhaN AAA" evidence="4">
    <location>
        <begin position="1"/>
        <end position="198"/>
    </location>
</feature>
<keyword evidence="1" id="KW-0175">Coiled coil</keyword>
<feature type="coiled-coil region" evidence="1">
    <location>
        <begin position="180"/>
        <end position="231"/>
    </location>
</feature>
<feature type="region of interest" description="Disordered" evidence="2">
    <location>
        <begin position="526"/>
        <end position="546"/>
    </location>
</feature>
<accession>A0A809RIQ7</accession>
<organism evidence="5 6">
    <name type="scientific">Candidatus Nitrosymbiomonas proteolyticus</name>
    <dbReference type="NCBI Taxonomy" id="2608984"/>
    <lineage>
        <taxon>Bacteria</taxon>
        <taxon>Bacillati</taxon>
        <taxon>Armatimonadota</taxon>
        <taxon>Armatimonadota incertae sedis</taxon>
        <taxon>Candidatus Nitrosymbiomonas</taxon>
    </lineage>
</organism>
<name>A0A809RIQ7_9BACT</name>
<evidence type="ECO:0000313" key="6">
    <source>
        <dbReference type="Proteomes" id="UP000662873"/>
    </source>
</evidence>
<feature type="compositionally biased region" description="Basic and acidic residues" evidence="2">
    <location>
        <begin position="537"/>
        <end position="546"/>
    </location>
</feature>
<dbReference type="InterPro" id="IPR027417">
    <property type="entry name" value="P-loop_NTPase"/>
</dbReference>
<keyword evidence="3" id="KW-0812">Transmembrane</keyword>
<evidence type="ECO:0000256" key="3">
    <source>
        <dbReference type="SAM" id="Phobius"/>
    </source>
</evidence>
<dbReference type="Gene3D" id="3.40.50.300">
    <property type="entry name" value="P-loop containing nucleotide triphosphate hydrolases"/>
    <property type="match status" value="2"/>
</dbReference>
<evidence type="ECO:0000256" key="2">
    <source>
        <dbReference type="SAM" id="MobiDB-lite"/>
    </source>
</evidence>
<dbReference type="Pfam" id="PF13514">
    <property type="entry name" value="AAA_27"/>
    <property type="match status" value="1"/>
</dbReference>
<feature type="transmembrane region" description="Helical" evidence="3">
    <location>
        <begin position="474"/>
        <end position="495"/>
    </location>
</feature>
<dbReference type="Proteomes" id="UP000662873">
    <property type="component" value="Chromosome"/>
</dbReference>
<dbReference type="InterPro" id="IPR038734">
    <property type="entry name" value="YhaN_AAA"/>
</dbReference>
<evidence type="ECO:0000313" key="5">
    <source>
        <dbReference type="EMBL" id="BBO24385.1"/>
    </source>
</evidence>
<dbReference type="AlphaFoldDB" id="A0A809RIQ7"/>
<sequence>MVLRNLNVRAFGVLENQEVKGLSPAINLFIGRNESGKTTLMRFIEFILFGFPRRFGGNRYDPPGSEHQSGSLEVLLREGSLVSIQRNLNECRIRDAAGIVQAAEPSALYFRGIDRDAFERIYCVELEELKRGDLLDTARTASWLFSAGAGLGGVSLADVLKGLDAEIAKITAPRSRTAELDRVIQGIKDNQRQIRELRSEEGHYTQLVARRQQLRAEVQKLEDDMARAGVRQKDLETLSRAREPVLALQRAEKWLAETEDVADFPRDGYETAKRLRAEIVDLETELSDASANAKARSIEIESLEVSESVLEQEPEINALAREREKYAEACSSLIDLERTLEEERRSLDRGLAELGPEWHSDTVGRVDISMPFRSNMRVLAEKLAQSESAISGPRHRLQAAGERQEEVRREIERVRSEGETQAGEGATLDQVFEKRDQLDELQRERMEVQTLRESLRAKEQLAHSRTGGKTTPQGWLSLVLGALLLGVALVTWADLPAVARTGTLLVAAALAGIGVWALVAGRRESADPASTADQTEEASRLREEVKSRESRIDQLRESLGLSSPLSSVEVERLQRVLREQEEAAKKRNEHVARLAALGRDLDSATERSAVAEKELEESERLRDEVRAEWNDALASAKFPPCASELFEGFLNRVDLARRAIEGIAAAERKLSANRHYISNIQQTIALAASKAGIRVDARAPSGIDTLVQALEGARRQDAERAQLVASLNELTSQVTGLTERVNSRKESLAKLFARAGCADAQEFDLAFGKFAKRCEALDLAQQAKNTLLALVGGEAAVQRVRTGVEGLDEVSLNTELRELSEGIEAYKISFRNAYEEQSLITRSIDQLAHDTRLSAALQQKKTLEAEKGQWARRWCELVLCRELIRTAKSKYEQERQPKLLQIASEVIADVTEGRYGVVGKMEGGIELEDRTTTGSKGHEIWSSGLADQVYLALRLAEAQSESAQEPLPVLLDDVLVRSDPERQVGIARALVRFAQTGQVLLFTCQPSMLDVIQKAVFELNASELPLSVFEVQNGQVAQAVPKAG</sequence>
<evidence type="ECO:0000259" key="4">
    <source>
        <dbReference type="Pfam" id="PF13514"/>
    </source>
</evidence>
<feature type="transmembrane region" description="Helical" evidence="3">
    <location>
        <begin position="502"/>
        <end position="521"/>
    </location>
</feature>
<protein>
    <recommendedName>
        <fullName evidence="4">YhaN AAA domain-containing protein</fullName>
    </recommendedName>
</protein>
<keyword evidence="3" id="KW-0472">Membrane</keyword>
<dbReference type="PANTHER" id="PTHR41259">
    <property type="entry name" value="DOUBLE-STRAND BREAK REPAIR RAD50 ATPASE, PUTATIVE-RELATED"/>
    <property type="match status" value="1"/>
</dbReference>